<dbReference type="GeneID" id="85328981"/>
<gene>
    <name evidence="1" type="ORF">B0T26DRAFT_753622</name>
</gene>
<keyword evidence="2" id="KW-1185">Reference proteome</keyword>
<evidence type="ECO:0008006" key="3">
    <source>
        <dbReference type="Google" id="ProtNLM"/>
    </source>
</evidence>
<protein>
    <recommendedName>
        <fullName evidence="3">LysM domain-containing protein</fullName>
    </recommendedName>
</protein>
<dbReference type="Proteomes" id="UP001172101">
    <property type="component" value="Unassembled WGS sequence"/>
</dbReference>
<organism evidence="1 2">
    <name type="scientific">Lasiosphaeria miniovina</name>
    <dbReference type="NCBI Taxonomy" id="1954250"/>
    <lineage>
        <taxon>Eukaryota</taxon>
        <taxon>Fungi</taxon>
        <taxon>Dikarya</taxon>
        <taxon>Ascomycota</taxon>
        <taxon>Pezizomycotina</taxon>
        <taxon>Sordariomycetes</taxon>
        <taxon>Sordariomycetidae</taxon>
        <taxon>Sordariales</taxon>
        <taxon>Lasiosphaeriaceae</taxon>
        <taxon>Lasiosphaeria</taxon>
    </lineage>
</organism>
<name>A0AA40DUB5_9PEZI</name>
<sequence>MAFVAHCTPVYAGPPELRITSPLVMHTGLLDAKFASSNARPKSHPANPAPRMLYDTALYGTYRLPLTSARGFVSGGQMRLARSGATSYVYRPTRCDAPVTNPSTAVMVTIMIISPSLRLMAVVPMHRALGMDTCMSIAYRVSHQLDEDTFRAWNPAVGEDCGGLYVNYYYCVLAPLDLAAIPPATTQYTFTSPSEAGLPTTTWNLREIAILRSTFSGAAAGYLVLAPASTSAGCADLQDVFSLAANDVEAWNTGVDCTATLSSGILYCVGDPTALPSPLPT</sequence>
<proteinExistence type="predicted"/>
<evidence type="ECO:0000313" key="1">
    <source>
        <dbReference type="EMBL" id="KAK0713526.1"/>
    </source>
</evidence>
<dbReference type="RefSeq" id="XP_060294849.1">
    <property type="nucleotide sequence ID" value="XM_060445711.1"/>
</dbReference>
<accession>A0AA40DUB5</accession>
<dbReference type="AlphaFoldDB" id="A0AA40DUB5"/>
<dbReference type="InterPro" id="IPR052210">
    <property type="entry name" value="LysM1-like"/>
</dbReference>
<dbReference type="PANTHER" id="PTHR34997:SF1">
    <property type="entry name" value="PEPTIDOGLYCAN-BINDING LYSIN DOMAIN"/>
    <property type="match status" value="1"/>
</dbReference>
<dbReference type="Gene3D" id="3.10.350.10">
    <property type="entry name" value="LysM domain"/>
    <property type="match status" value="1"/>
</dbReference>
<reference evidence="1" key="1">
    <citation type="submission" date="2023-06" db="EMBL/GenBank/DDBJ databases">
        <title>Genome-scale phylogeny and comparative genomics of the fungal order Sordariales.</title>
        <authorList>
            <consortium name="Lawrence Berkeley National Laboratory"/>
            <person name="Hensen N."/>
            <person name="Bonometti L."/>
            <person name="Westerberg I."/>
            <person name="Brannstrom I.O."/>
            <person name="Guillou S."/>
            <person name="Cros-Aarteil S."/>
            <person name="Calhoun S."/>
            <person name="Haridas S."/>
            <person name="Kuo A."/>
            <person name="Mondo S."/>
            <person name="Pangilinan J."/>
            <person name="Riley R."/>
            <person name="LaButti K."/>
            <person name="Andreopoulos B."/>
            <person name="Lipzen A."/>
            <person name="Chen C."/>
            <person name="Yanf M."/>
            <person name="Daum C."/>
            <person name="Ng V."/>
            <person name="Clum A."/>
            <person name="Steindorff A."/>
            <person name="Ohm R."/>
            <person name="Martin F."/>
            <person name="Silar P."/>
            <person name="Natvig D."/>
            <person name="Lalanne C."/>
            <person name="Gautier V."/>
            <person name="Ament-velasquez S.L."/>
            <person name="Kruys A."/>
            <person name="Hutchinson M.I."/>
            <person name="Powell A.J."/>
            <person name="Barry K."/>
            <person name="Miller A.N."/>
            <person name="Grigoriev I.V."/>
            <person name="Debuchy R."/>
            <person name="Gladieux P."/>
            <person name="Thoren M.H."/>
            <person name="Johannesson H."/>
        </authorList>
    </citation>
    <scope>NUCLEOTIDE SEQUENCE</scope>
    <source>
        <strain evidence="1">SMH2392-1A</strain>
    </source>
</reference>
<dbReference type="EMBL" id="JAUIRO010000005">
    <property type="protein sequence ID" value="KAK0713526.1"/>
    <property type="molecule type" value="Genomic_DNA"/>
</dbReference>
<dbReference type="GO" id="GO:0008061">
    <property type="term" value="F:chitin binding"/>
    <property type="evidence" value="ECO:0007669"/>
    <property type="project" value="InterPro"/>
</dbReference>
<evidence type="ECO:0000313" key="2">
    <source>
        <dbReference type="Proteomes" id="UP001172101"/>
    </source>
</evidence>
<dbReference type="InterPro" id="IPR036779">
    <property type="entry name" value="LysM_dom_sf"/>
</dbReference>
<comment type="caution">
    <text evidence="1">The sequence shown here is derived from an EMBL/GenBank/DDBJ whole genome shotgun (WGS) entry which is preliminary data.</text>
</comment>
<dbReference type="PANTHER" id="PTHR34997">
    <property type="entry name" value="AM15"/>
    <property type="match status" value="1"/>
</dbReference>